<dbReference type="AlphaFoldDB" id="A0A2I8VQC5"/>
<dbReference type="CDD" id="cd06588">
    <property type="entry name" value="PhnB_like"/>
    <property type="match status" value="1"/>
</dbReference>
<evidence type="ECO:0000313" key="3">
    <source>
        <dbReference type="Proteomes" id="UP000236584"/>
    </source>
</evidence>
<sequence>MTTQTHSRTITPFLTFEGNAESAMDFYTSVFPNSEVLSLTRYGEDEAGDDGTIQQAVFTLDGEPFMCIDSTVEHEWTITPAVSLYVNCETEAEIDELFAELSNGGEVFIPLESYPFSEKYAWIADQFGVSWQLSLDASEERTEDDA</sequence>
<proteinExistence type="predicted"/>
<protein>
    <recommendedName>
        <fullName evidence="1">PhnB-like domain-containing protein</fullName>
    </recommendedName>
</protein>
<dbReference type="Gene3D" id="3.30.720.100">
    <property type="match status" value="1"/>
</dbReference>
<dbReference type="Gene3D" id="3.30.720.110">
    <property type="match status" value="1"/>
</dbReference>
<dbReference type="GeneID" id="35594645"/>
<geneLocation type="plasmid" evidence="2">
    <name>unnamed1</name>
</geneLocation>
<dbReference type="PANTHER" id="PTHR33990:SF4">
    <property type="entry name" value="PHNB-LIKE DOMAIN-CONTAINING PROTEIN"/>
    <property type="match status" value="1"/>
</dbReference>
<dbReference type="InterPro" id="IPR009725">
    <property type="entry name" value="3_dmu_93_MTrfase"/>
</dbReference>
<dbReference type="PIRSF" id="PIRSF021700">
    <property type="entry name" value="3_dmu_93_MTrfase"/>
    <property type="match status" value="1"/>
</dbReference>
<evidence type="ECO:0000313" key="2">
    <source>
        <dbReference type="EMBL" id="AUV84096.1"/>
    </source>
</evidence>
<dbReference type="Pfam" id="PF06983">
    <property type="entry name" value="3-dmu-9_3-mt"/>
    <property type="match status" value="1"/>
</dbReference>
<organism evidence="2 3">
    <name type="scientific">Salinigranum rubrum</name>
    <dbReference type="NCBI Taxonomy" id="755307"/>
    <lineage>
        <taxon>Archaea</taxon>
        <taxon>Methanobacteriati</taxon>
        <taxon>Methanobacteriota</taxon>
        <taxon>Stenosarchaea group</taxon>
        <taxon>Halobacteria</taxon>
        <taxon>Halobacteriales</taxon>
        <taxon>Haloferacaceae</taxon>
        <taxon>Salinigranum</taxon>
    </lineage>
</organism>
<dbReference type="InterPro" id="IPR028973">
    <property type="entry name" value="PhnB-like"/>
</dbReference>
<feature type="domain" description="PhnB-like" evidence="1">
    <location>
        <begin position="9"/>
        <end position="133"/>
    </location>
</feature>
<reference evidence="2 3" key="1">
    <citation type="submission" date="2018-01" db="EMBL/GenBank/DDBJ databases">
        <title>Complete genome sequence of Salinigranum rubrum GX10T, an extremely halophilic archaeon isolated from a marine solar saltern.</title>
        <authorList>
            <person name="Han S."/>
        </authorList>
    </citation>
    <scope>NUCLEOTIDE SEQUENCE [LARGE SCALE GENOMIC DNA]</scope>
    <source>
        <strain evidence="2 3">GX10</strain>
        <plasmid evidence="3">Plasmid unnamed1</plasmid>
    </source>
</reference>
<dbReference type="EMBL" id="CP026310">
    <property type="protein sequence ID" value="AUV84096.1"/>
    <property type="molecule type" value="Genomic_DNA"/>
</dbReference>
<dbReference type="RefSeq" id="WP_103427785.1">
    <property type="nucleotide sequence ID" value="NZ_CP026310.1"/>
</dbReference>
<dbReference type="PANTHER" id="PTHR33990">
    <property type="entry name" value="PROTEIN YJDN-RELATED"/>
    <property type="match status" value="1"/>
</dbReference>
<dbReference type="KEGG" id="srub:C2R22_21095"/>
<dbReference type="Proteomes" id="UP000236584">
    <property type="component" value="Plasmid unnamed1"/>
</dbReference>
<accession>A0A2I8VQC5</accession>
<name>A0A2I8VQC5_9EURY</name>
<dbReference type="InterPro" id="IPR029068">
    <property type="entry name" value="Glyas_Bleomycin-R_OHBP_Dase"/>
</dbReference>
<keyword evidence="3" id="KW-1185">Reference proteome</keyword>
<gene>
    <name evidence="2" type="ORF">C2R22_21095</name>
</gene>
<evidence type="ECO:0000259" key="1">
    <source>
        <dbReference type="Pfam" id="PF06983"/>
    </source>
</evidence>
<keyword evidence="2" id="KW-0614">Plasmid</keyword>
<dbReference type="SUPFAM" id="SSF54593">
    <property type="entry name" value="Glyoxalase/Bleomycin resistance protein/Dihydroxybiphenyl dioxygenase"/>
    <property type="match status" value="1"/>
</dbReference>
<dbReference type="OrthoDB" id="7844at2157"/>